<dbReference type="SUPFAM" id="SSF46785">
    <property type="entry name" value="Winged helix' DNA-binding domain"/>
    <property type="match status" value="1"/>
</dbReference>
<reference evidence="2 5" key="2">
    <citation type="submission" date="2021-08" db="EMBL/GenBank/DDBJ databases">
        <title>Complete genome sequence of the strain Aneurinibacillus thermoaerophilus CCM 8960.</title>
        <authorList>
            <person name="Musilova J."/>
            <person name="Kourilova X."/>
            <person name="Pernicova I."/>
            <person name="Bezdicek M."/>
            <person name="Lengerova M."/>
            <person name="Obruca S."/>
            <person name="Sedlar K."/>
        </authorList>
    </citation>
    <scope>NUCLEOTIDE SEQUENCE [LARGE SCALE GENOMIC DNA]</scope>
    <source>
        <strain evidence="2 5">CCM 8960</strain>
    </source>
</reference>
<proteinExistence type="predicted"/>
<accession>A0A1G7YEJ1</accession>
<evidence type="ECO:0000313" key="4">
    <source>
        <dbReference type="Proteomes" id="UP000198956"/>
    </source>
</evidence>
<gene>
    <name evidence="2" type="ORF">K3F53_14325</name>
    <name evidence="3" type="ORF">SAMN04489735_100676</name>
</gene>
<dbReference type="EMBL" id="CP080764">
    <property type="protein sequence ID" value="QYY42033.1"/>
    <property type="molecule type" value="Genomic_DNA"/>
</dbReference>
<evidence type="ECO:0000259" key="1">
    <source>
        <dbReference type="Pfam" id="PF03551"/>
    </source>
</evidence>
<organism evidence="3 4">
    <name type="scientific">Aneurinibacillus thermoaerophilus</name>
    <dbReference type="NCBI Taxonomy" id="143495"/>
    <lineage>
        <taxon>Bacteria</taxon>
        <taxon>Bacillati</taxon>
        <taxon>Bacillota</taxon>
        <taxon>Bacilli</taxon>
        <taxon>Bacillales</taxon>
        <taxon>Paenibacillaceae</taxon>
        <taxon>Aneurinibacillus group</taxon>
        <taxon>Aneurinibacillus</taxon>
    </lineage>
</organism>
<evidence type="ECO:0000313" key="2">
    <source>
        <dbReference type="EMBL" id="QYY42033.1"/>
    </source>
</evidence>
<dbReference type="AlphaFoldDB" id="A0A1G7YEJ1"/>
<dbReference type="InterPro" id="IPR005149">
    <property type="entry name" value="Tscrpt_reg_PadR_N"/>
</dbReference>
<dbReference type="Gene3D" id="1.10.10.10">
    <property type="entry name" value="Winged helix-like DNA-binding domain superfamily/Winged helix DNA-binding domain"/>
    <property type="match status" value="1"/>
</dbReference>
<sequence length="113" mass="12580">MSSKSQLLKGVLEGCILAVIASEEVYGYELSVKLAKYGLSFVSEGSIYPVLLRMEKDKLIAGTLRDSPSGPKRKYYHLTEQGYKALGAFKEIWLDMKNSVDRILNLGSEKNDS</sequence>
<dbReference type="Proteomes" id="UP000198956">
    <property type="component" value="Unassembled WGS sequence"/>
</dbReference>
<dbReference type="PANTHER" id="PTHR33169:SF25">
    <property type="entry name" value="DNA-BINDING PROTEIN YIZB-RELATED"/>
    <property type="match status" value="1"/>
</dbReference>
<dbReference type="InterPro" id="IPR036390">
    <property type="entry name" value="WH_DNA-bd_sf"/>
</dbReference>
<dbReference type="InterPro" id="IPR052509">
    <property type="entry name" value="Metal_resp_DNA-bind_regulator"/>
</dbReference>
<evidence type="ECO:0000313" key="5">
    <source>
        <dbReference type="Proteomes" id="UP000826616"/>
    </source>
</evidence>
<dbReference type="RefSeq" id="WP_057897968.1">
    <property type="nucleotide sequence ID" value="NZ_CP080764.1"/>
</dbReference>
<dbReference type="OrthoDB" id="9791785at2"/>
<protein>
    <submittedName>
        <fullName evidence="2 3">PadR family transcriptional regulator</fullName>
    </submittedName>
</protein>
<dbReference type="EMBL" id="FNDE01000006">
    <property type="protein sequence ID" value="SDG94340.1"/>
    <property type="molecule type" value="Genomic_DNA"/>
</dbReference>
<feature type="domain" description="Transcription regulator PadR N-terminal" evidence="1">
    <location>
        <begin position="16"/>
        <end position="86"/>
    </location>
</feature>
<dbReference type="Pfam" id="PF03551">
    <property type="entry name" value="PadR"/>
    <property type="match status" value="1"/>
</dbReference>
<dbReference type="PANTHER" id="PTHR33169">
    <property type="entry name" value="PADR-FAMILY TRANSCRIPTIONAL REGULATOR"/>
    <property type="match status" value="1"/>
</dbReference>
<reference evidence="3 4" key="1">
    <citation type="submission" date="2016-10" db="EMBL/GenBank/DDBJ databases">
        <authorList>
            <person name="de Groot N.N."/>
        </authorList>
    </citation>
    <scope>NUCLEOTIDE SEQUENCE [LARGE SCALE GENOMIC DNA]</scope>
    <source>
        <strain evidence="3 4">L 420-91</strain>
    </source>
</reference>
<name>A0A1G7YEJ1_ANETH</name>
<evidence type="ECO:0000313" key="3">
    <source>
        <dbReference type="EMBL" id="SDG94340.1"/>
    </source>
</evidence>
<dbReference type="GeneID" id="97142553"/>
<dbReference type="Proteomes" id="UP000826616">
    <property type="component" value="Chromosome"/>
</dbReference>
<dbReference type="InterPro" id="IPR036388">
    <property type="entry name" value="WH-like_DNA-bd_sf"/>
</dbReference>
<keyword evidence="5" id="KW-1185">Reference proteome</keyword>